<evidence type="ECO:0000313" key="9">
    <source>
        <dbReference type="EMBL" id="PWJ43411.1"/>
    </source>
</evidence>
<dbReference type="AlphaFoldDB" id="A0A315ZCX8"/>
<evidence type="ECO:0000256" key="4">
    <source>
        <dbReference type="ARBA" id="ARBA00022827"/>
    </source>
</evidence>
<comment type="cofactor">
    <cofactor evidence="7">
        <name>(6R)-5,10-methylene-5,6,7,8-tetrahydrofolate</name>
        <dbReference type="ChEBI" id="CHEBI:15636"/>
    </cofactor>
    <text evidence="7">Binds 1 5,10-methenyltetrahydrofolate (MTHF) per subunit.</text>
</comment>
<dbReference type="Gene3D" id="3.40.50.620">
    <property type="entry name" value="HUPs"/>
    <property type="match status" value="1"/>
</dbReference>
<protein>
    <recommendedName>
        <fullName evidence="2 7">Cryptochrome DASH</fullName>
    </recommendedName>
</protein>
<dbReference type="GO" id="GO:0003904">
    <property type="term" value="F:deoxyribodipyrimidine photo-lyase activity"/>
    <property type="evidence" value="ECO:0007669"/>
    <property type="project" value="TreeGrafter"/>
</dbReference>
<proteinExistence type="inferred from homology"/>
<dbReference type="Pfam" id="PF03441">
    <property type="entry name" value="FAD_binding_7"/>
    <property type="match status" value="1"/>
</dbReference>
<feature type="binding site" evidence="6">
    <location>
        <begin position="240"/>
        <end position="244"/>
    </location>
    <ligand>
        <name>FAD</name>
        <dbReference type="ChEBI" id="CHEBI:57692"/>
    </ligand>
</feature>
<gene>
    <name evidence="9" type="ORF">BC781_102972</name>
</gene>
<evidence type="ECO:0000256" key="3">
    <source>
        <dbReference type="ARBA" id="ARBA00022630"/>
    </source>
</evidence>
<evidence type="ECO:0000256" key="2">
    <source>
        <dbReference type="ARBA" id="ARBA00017881"/>
    </source>
</evidence>
<evidence type="ECO:0000256" key="7">
    <source>
        <dbReference type="RuleBase" id="RU367151"/>
    </source>
</evidence>
<dbReference type="GO" id="GO:0003677">
    <property type="term" value="F:DNA binding"/>
    <property type="evidence" value="ECO:0007669"/>
    <property type="project" value="TreeGrafter"/>
</dbReference>
<keyword evidence="4 6" id="KW-0274">FAD</keyword>
<dbReference type="NCBIfam" id="TIGR02765">
    <property type="entry name" value="crypto_DASH"/>
    <property type="match status" value="1"/>
</dbReference>
<reference evidence="9 10" key="1">
    <citation type="submission" date="2018-03" db="EMBL/GenBank/DDBJ databases">
        <title>Genomic Encyclopedia of Archaeal and Bacterial Type Strains, Phase II (KMG-II): from individual species to whole genera.</title>
        <authorList>
            <person name="Goeker M."/>
        </authorList>
    </citation>
    <scope>NUCLEOTIDE SEQUENCE [LARGE SCALE GENOMIC DNA]</scope>
    <source>
        <strain evidence="9 10">DSM 28229</strain>
    </source>
</reference>
<dbReference type="SUPFAM" id="SSF48173">
    <property type="entry name" value="Cryptochrome/photolyase FAD-binding domain"/>
    <property type="match status" value="1"/>
</dbReference>
<feature type="binding site" evidence="6">
    <location>
        <begin position="373"/>
        <end position="375"/>
    </location>
    <ligand>
        <name>FAD</name>
        <dbReference type="ChEBI" id="CHEBI:57692"/>
    </ligand>
</feature>
<organism evidence="9 10">
    <name type="scientific">Sediminitomix flava</name>
    <dbReference type="NCBI Taxonomy" id="379075"/>
    <lineage>
        <taxon>Bacteria</taxon>
        <taxon>Pseudomonadati</taxon>
        <taxon>Bacteroidota</taxon>
        <taxon>Cytophagia</taxon>
        <taxon>Cytophagales</taxon>
        <taxon>Flammeovirgaceae</taxon>
        <taxon>Sediminitomix</taxon>
    </lineage>
</organism>
<dbReference type="PANTHER" id="PTHR11455:SF22">
    <property type="entry name" value="CRYPTOCHROME DASH"/>
    <property type="match status" value="1"/>
</dbReference>
<dbReference type="InterPro" id="IPR036155">
    <property type="entry name" value="Crypto/Photolyase_N_sf"/>
</dbReference>
<dbReference type="RefSeq" id="WP_109617940.1">
    <property type="nucleotide sequence ID" value="NZ_QGDO01000002.1"/>
</dbReference>
<comment type="cofactor">
    <cofactor evidence="6 7">
        <name>FAD</name>
        <dbReference type="ChEBI" id="CHEBI:57692"/>
    </cofactor>
    <text evidence="6 7">Binds 1 FAD per subunit.</text>
</comment>
<keyword evidence="5 7" id="KW-0157">Chromophore</keyword>
<accession>A0A315ZCX8</accession>
<comment type="function">
    <text evidence="7">May have a photoreceptor function.</text>
</comment>
<dbReference type="Proteomes" id="UP000245535">
    <property type="component" value="Unassembled WGS sequence"/>
</dbReference>
<name>A0A315ZCX8_SEDFL</name>
<dbReference type="GO" id="GO:0071949">
    <property type="term" value="F:FAD binding"/>
    <property type="evidence" value="ECO:0007669"/>
    <property type="project" value="TreeGrafter"/>
</dbReference>
<dbReference type="InterPro" id="IPR005101">
    <property type="entry name" value="Cryptochr/Photolyase_FAD-bd"/>
</dbReference>
<sequence length="418" mass="49287">MPQQRIIYWFRNDLRLHDQPILNSLPKDTSLLPIYCFDPRHYALTSHGYLKTGIFRAQFILESVWELKESLLMAGSDLYIAIGKPEEVIPEILHTWQADIIYTQKEYTEEEIIVENNLKDKMTEDNLHTQLEFLHQKTLFSNSTINTLLSDLPTSLEDFIDKVNNDTILIQKAIEAPENLPQIPLQYAYSDLPELEGFGLFPQSPDPRAEFDFIGGEKQGLERMKAFWGRKYKTFKQSDSSRFSPWFSSGCLSPRKVFEEILLLNDKKYSQILQNQLLTREYCQLLAIKYGNKIFQLEGINGNNIKFKTNYESYTNWKDGTTEHPIVNAIMKELYFTGYISYLHRHLTAVYFCHILKLDWRWGAAWFEANLIDYDPASNWINWMKIGTQKEQLDKEIFKEKFQSAFENRQYINIWSKN</sequence>
<dbReference type="EMBL" id="QGDO01000002">
    <property type="protein sequence ID" value="PWJ43411.1"/>
    <property type="molecule type" value="Genomic_DNA"/>
</dbReference>
<dbReference type="SUPFAM" id="SSF52425">
    <property type="entry name" value="Cryptochrome/photolyase, N-terminal domain"/>
    <property type="match status" value="1"/>
</dbReference>
<evidence type="ECO:0000256" key="6">
    <source>
        <dbReference type="PIRSR" id="PIRSR602081-1"/>
    </source>
</evidence>
<dbReference type="PROSITE" id="PS51645">
    <property type="entry name" value="PHR_CRY_ALPHA_BETA"/>
    <property type="match status" value="1"/>
</dbReference>
<dbReference type="Gene3D" id="1.25.40.80">
    <property type="match status" value="1"/>
</dbReference>
<evidence type="ECO:0000313" key="10">
    <source>
        <dbReference type="Proteomes" id="UP000245535"/>
    </source>
</evidence>
<dbReference type="InterPro" id="IPR014729">
    <property type="entry name" value="Rossmann-like_a/b/a_fold"/>
</dbReference>
<dbReference type="OrthoDB" id="9772484at2"/>
<evidence type="ECO:0000256" key="1">
    <source>
        <dbReference type="ARBA" id="ARBA00005862"/>
    </source>
</evidence>
<keyword evidence="10" id="KW-1185">Reference proteome</keyword>
<dbReference type="Gene3D" id="1.10.579.10">
    <property type="entry name" value="DNA Cyclobutane Dipyrimidine Photolyase, subunit A, domain 3"/>
    <property type="match status" value="1"/>
</dbReference>
<comment type="similarity">
    <text evidence="1 7">Belongs to the DNA photolyase class-1 family.</text>
</comment>
<dbReference type="InterPro" id="IPR006050">
    <property type="entry name" value="DNA_photolyase_N"/>
</dbReference>
<keyword evidence="3 6" id="KW-0285">Flavoprotein</keyword>
<dbReference type="InterPro" id="IPR002081">
    <property type="entry name" value="Cryptochrome/DNA_photolyase_1"/>
</dbReference>
<dbReference type="InterPro" id="IPR036134">
    <property type="entry name" value="Crypto/Photolyase_FAD-like_sf"/>
</dbReference>
<keyword evidence="9" id="KW-0456">Lyase</keyword>
<evidence type="ECO:0000259" key="8">
    <source>
        <dbReference type="PROSITE" id="PS51645"/>
    </source>
</evidence>
<comment type="caution">
    <text evidence="9">The sequence shown here is derived from an EMBL/GenBank/DDBJ whole genome shotgun (WGS) entry which is preliminary data.</text>
</comment>
<dbReference type="InterPro" id="IPR014133">
    <property type="entry name" value="Cry_DASH"/>
</dbReference>
<evidence type="ECO:0000256" key="5">
    <source>
        <dbReference type="ARBA" id="ARBA00022991"/>
    </source>
</evidence>
<dbReference type="GO" id="GO:0000719">
    <property type="term" value="P:photoreactive repair"/>
    <property type="evidence" value="ECO:0007669"/>
    <property type="project" value="TreeGrafter"/>
</dbReference>
<feature type="domain" description="Photolyase/cryptochrome alpha/beta" evidence="8">
    <location>
        <begin position="4"/>
        <end position="139"/>
    </location>
</feature>
<dbReference type="PANTHER" id="PTHR11455">
    <property type="entry name" value="CRYPTOCHROME"/>
    <property type="match status" value="1"/>
</dbReference>
<dbReference type="Pfam" id="PF00875">
    <property type="entry name" value="DNA_photolyase"/>
    <property type="match status" value="1"/>
</dbReference>